<dbReference type="GO" id="GO:0016874">
    <property type="term" value="F:ligase activity"/>
    <property type="evidence" value="ECO:0007669"/>
    <property type="project" value="UniProtKB-KW"/>
</dbReference>
<evidence type="ECO:0000313" key="2">
    <source>
        <dbReference type="EMBL" id="JAG29458.1"/>
    </source>
</evidence>
<evidence type="ECO:0000256" key="1">
    <source>
        <dbReference type="SAM" id="SignalP"/>
    </source>
</evidence>
<keyword evidence="2" id="KW-0436">Ligase</keyword>
<organism evidence="2">
    <name type="scientific">Lygus hesperus</name>
    <name type="common">Western plant bug</name>
    <dbReference type="NCBI Taxonomy" id="30085"/>
    <lineage>
        <taxon>Eukaryota</taxon>
        <taxon>Metazoa</taxon>
        <taxon>Ecdysozoa</taxon>
        <taxon>Arthropoda</taxon>
        <taxon>Hexapoda</taxon>
        <taxon>Insecta</taxon>
        <taxon>Pterygota</taxon>
        <taxon>Neoptera</taxon>
        <taxon>Paraneoptera</taxon>
        <taxon>Hemiptera</taxon>
        <taxon>Heteroptera</taxon>
        <taxon>Panheteroptera</taxon>
        <taxon>Cimicomorpha</taxon>
        <taxon>Miridae</taxon>
        <taxon>Mirini</taxon>
        <taxon>Lygus</taxon>
    </lineage>
</organism>
<name>A0A0A9YEC8_LYGHE</name>
<sequence length="134" mass="14204">MTRLFILKTALLLLTALPHVTGEITLRWSPVPSFGLGPVTDDFGVNSAGNAVVEFRIQLGKLIGAIVRRFSDIPHSSSLDDVPNNKLFDSFVFRYTSGTVGAPDGLNVSSPMLASSSVPPLAGHSSGKLRGNVQ</sequence>
<proteinExistence type="predicted"/>
<dbReference type="AlphaFoldDB" id="A0A0A9YEC8"/>
<gene>
    <name evidence="2" type="primary">dltA_1</name>
    <name evidence="2" type="ORF">CM83_8896</name>
</gene>
<feature type="chain" id="PRO_5002053491" evidence="1">
    <location>
        <begin position="23"/>
        <end position="134"/>
    </location>
</feature>
<feature type="signal peptide" evidence="1">
    <location>
        <begin position="1"/>
        <end position="22"/>
    </location>
</feature>
<protein>
    <submittedName>
        <fullName evidence="2">D-alanine--poly(Phosphoribitol) ligase subunit 1</fullName>
    </submittedName>
</protein>
<reference evidence="2" key="2">
    <citation type="submission" date="2014-07" db="EMBL/GenBank/DDBJ databases">
        <authorList>
            <person name="Hull J."/>
        </authorList>
    </citation>
    <scope>NUCLEOTIDE SEQUENCE</scope>
</reference>
<accession>A0A0A9YEC8</accession>
<reference evidence="2" key="1">
    <citation type="journal article" date="2014" name="PLoS ONE">
        <title>Transcriptome-Based Identification of ABC Transporters in the Western Tarnished Plant Bug Lygus hesperus.</title>
        <authorList>
            <person name="Hull J.J."/>
            <person name="Chaney K."/>
            <person name="Geib S.M."/>
            <person name="Fabrick J.A."/>
            <person name="Brent C.S."/>
            <person name="Walsh D."/>
            <person name="Lavine L.C."/>
        </authorList>
    </citation>
    <scope>NUCLEOTIDE SEQUENCE</scope>
</reference>
<dbReference type="EMBL" id="GBHO01014146">
    <property type="protein sequence ID" value="JAG29458.1"/>
    <property type="molecule type" value="Transcribed_RNA"/>
</dbReference>
<keyword evidence="1" id="KW-0732">Signal</keyword>